<gene>
    <name evidence="1" type="ORF">NZNM25_00540</name>
</gene>
<dbReference type="RefSeq" id="WP_109875934.1">
    <property type="nucleotide sequence ID" value="NZ_AP026695.1"/>
</dbReference>
<proteinExistence type="predicted"/>
<dbReference type="GeneID" id="76209383"/>
<sequence>MAKGRMRYWKITPEELGGYAYDENNLLNWEIKCVREPDDEAKFIGVFMYRHGTAYDYESVRGICYYHNNIDRKEIPSITNFLQGKFNGKEMEKGDRIFLKDSKEIFSAKDISELAKEMESKFNTKAIISLEFEGITAEKLKEAGLPEAKLLPIPT</sequence>
<protein>
    <submittedName>
        <fullName evidence="1">Uncharacterized protein</fullName>
    </submittedName>
</protein>
<organism evidence="1 2">
    <name type="scientific">Nitrosopumilus zosterae</name>
    <dbReference type="NCBI Taxonomy" id="718286"/>
    <lineage>
        <taxon>Archaea</taxon>
        <taxon>Nitrososphaerota</taxon>
        <taxon>Nitrososphaeria</taxon>
        <taxon>Nitrosopumilales</taxon>
        <taxon>Nitrosopumilaceae</taxon>
        <taxon>Nitrosopumilus</taxon>
    </lineage>
</organism>
<dbReference type="EMBL" id="BGKI01000001">
    <property type="protein sequence ID" value="GBH33263.1"/>
    <property type="molecule type" value="Genomic_DNA"/>
</dbReference>
<comment type="caution">
    <text evidence="1">The sequence shown here is derived from an EMBL/GenBank/DDBJ whole genome shotgun (WGS) entry which is preliminary data.</text>
</comment>
<keyword evidence="2" id="KW-1185">Reference proteome</keyword>
<dbReference type="Proteomes" id="UP000245829">
    <property type="component" value="Unassembled WGS sequence"/>
</dbReference>
<dbReference type="AlphaFoldDB" id="A0A2S2KNP5"/>
<evidence type="ECO:0000313" key="1">
    <source>
        <dbReference type="EMBL" id="GBH33263.1"/>
    </source>
</evidence>
<name>A0A2S2KNP5_9ARCH</name>
<accession>A0A2S2KNP5</accession>
<evidence type="ECO:0000313" key="2">
    <source>
        <dbReference type="Proteomes" id="UP000245829"/>
    </source>
</evidence>
<dbReference type="OrthoDB" id="9852at2157"/>
<reference evidence="1 2" key="1">
    <citation type="submission" date="2018-05" db="EMBL/GenBank/DDBJ databases">
        <title>genome sequencing of Nitrosopumilus sp. NM25.</title>
        <authorList>
            <person name="Mori K."/>
            <person name="Nakagawa T."/>
        </authorList>
    </citation>
    <scope>NUCLEOTIDE SEQUENCE [LARGE SCALE GENOMIC DNA]</scope>
    <source>
        <strain evidence="1 2">NM25</strain>
    </source>
</reference>